<proteinExistence type="predicted"/>
<dbReference type="Pfam" id="PF14365">
    <property type="entry name" value="Neprosin_AP"/>
    <property type="match status" value="1"/>
</dbReference>
<name>A0ABM1HF69_SOLPN</name>
<dbReference type="Proteomes" id="UP000694930">
    <property type="component" value="Chromosome 8"/>
</dbReference>
<evidence type="ECO:0000313" key="4">
    <source>
        <dbReference type="RefSeq" id="XP_015084685.1"/>
    </source>
</evidence>
<reference evidence="3" key="1">
    <citation type="journal article" date="2014" name="Nat. Genet.">
        <title>The genome of the stress-tolerant wild tomato species Solanum pennellii.</title>
        <authorList>
            <person name="Bolger A."/>
            <person name="Scossa F."/>
            <person name="Bolger M.E."/>
            <person name="Lanz C."/>
            <person name="Maumus F."/>
            <person name="Tohge T."/>
            <person name="Quesneville H."/>
            <person name="Alseekh S."/>
            <person name="Sorensen I."/>
            <person name="Lichtenstein G."/>
            <person name="Fich E.A."/>
            <person name="Conte M."/>
            <person name="Keller H."/>
            <person name="Schneeberger K."/>
            <person name="Schwacke R."/>
            <person name="Ofner I."/>
            <person name="Vrebalov J."/>
            <person name="Xu Y."/>
            <person name="Osorio S."/>
            <person name="Aflitos S.A."/>
            <person name="Schijlen E."/>
            <person name="Jimenez-Gomez J.M."/>
            <person name="Ryngajllo M."/>
            <person name="Kimura S."/>
            <person name="Kumar R."/>
            <person name="Koenig D."/>
            <person name="Headland L.R."/>
            <person name="Maloof J.N."/>
            <person name="Sinha N."/>
            <person name="van Ham R.C."/>
            <person name="Lankhorst R.K."/>
            <person name="Mao L."/>
            <person name="Vogel A."/>
            <person name="Arsova B."/>
            <person name="Panstruga R."/>
            <person name="Fei Z."/>
            <person name="Rose J.K."/>
            <person name="Zamir D."/>
            <person name="Carrari F."/>
            <person name="Giovannoni J.J."/>
            <person name="Weigel D."/>
            <person name="Usadel B."/>
            <person name="Fernie A.R."/>
        </authorList>
    </citation>
    <scope>NUCLEOTIDE SEQUENCE [LARGE SCALE GENOMIC DNA]</scope>
    <source>
        <strain evidence="3">cv. LA0716</strain>
    </source>
</reference>
<accession>A0ABM1HF69</accession>
<dbReference type="InterPro" id="IPR004314">
    <property type="entry name" value="Neprosin"/>
</dbReference>
<evidence type="ECO:0000256" key="1">
    <source>
        <dbReference type="SAM" id="SignalP"/>
    </source>
</evidence>
<dbReference type="PANTHER" id="PTHR31589:SF223">
    <property type="entry name" value="PROTEIN, PUTATIVE (DUF239)-RELATED"/>
    <property type="match status" value="1"/>
</dbReference>
<feature type="domain" description="Neprosin PEP catalytic" evidence="2">
    <location>
        <begin position="163"/>
        <end position="409"/>
    </location>
</feature>
<dbReference type="Gene3D" id="3.90.1320.10">
    <property type="entry name" value="Outer-capsid protein sigma 3, large lobe"/>
    <property type="match status" value="1"/>
</dbReference>
<keyword evidence="3" id="KW-1185">Reference proteome</keyword>
<feature type="chain" id="PRO_5046296524" evidence="1">
    <location>
        <begin position="27"/>
        <end position="411"/>
    </location>
</feature>
<dbReference type="Pfam" id="PF03080">
    <property type="entry name" value="Neprosin"/>
    <property type="match status" value="1"/>
</dbReference>
<protein>
    <submittedName>
        <fullName evidence="4">Uncharacterized protein LOC107028150</fullName>
    </submittedName>
</protein>
<evidence type="ECO:0000259" key="2">
    <source>
        <dbReference type="PROSITE" id="PS52045"/>
    </source>
</evidence>
<dbReference type="InterPro" id="IPR053168">
    <property type="entry name" value="Glutamic_endopeptidase"/>
</dbReference>
<dbReference type="PANTHER" id="PTHR31589">
    <property type="entry name" value="PROTEIN, PUTATIVE (DUF239)-RELATED-RELATED"/>
    <property type="match status" value="1"/>
</dbReference>
<dbReference type="InterPro" id="IPR025521">
    <property type="entry name" value="Neprosin_propep"/>
</dbReference>
<dbReference type="GeneID" id="107028150"/>
<reference evidence="4" key="2">
    <citation type="submission" date="2025-08" db="UniProtKB">
        <authorList>
            <consortium name="RefSeq"/>
        </authorList>
    </citation>
    <scope>IDENTIFICATION</scope>
</reference>
<sequence>MLIHQGIIRQTLLVLYLLLNYDSIQGKTLLSKVEELELEEKFKLLNKPSVKTIKSKFGDIYDCVDFYKQPAFDHPLLKNHNFHPEMKPTLARSKQNSSTSQTNWSSRLWSKLDDGCPFGTVPIRRITKEDLIRQRNMPPPEDVISDAELTTMNNKRESKRRYISSQGYKLAIVRTPYNPNNKFTGAGMSSSLYNPQVEGQQHSACRLKIQKESDIIQVGWRVDPTLYKDNKTRLFVHFQAGDKHCFNTLCPGFVQVYPDIPVDIVFNDTSQRGVGGSWEFPMLIERDEANGNWWLLLDERNIHIGFWPQKIFTSLTGFANNIEWGGVAYSPPGVPKPPMGSSYFPIGNTGYDAYCGKLTVLNHKGVLINIYRTLVRVDDTNLYRLIDDPRMGPGKLKHYVLYGGPGESQQL</sequence>
<feature type="signal peptide" evidence="1">
    <location>
        <begin position="1"/>
        <end position="26"/>
    </location>
</feature>
<dbReference type="RefSeq" id="XP_015084685.1">
    <property type="nucleotide sequence ID" value="XM_015229199.2"/>
</dbReference>
<dbReference type="PROSITE" id="PS52045">
    <property type="entry name" value="NEPROSIN_PEP_CD"/>
    <property type="match status" value="1"/>
</dbReference>
<keyword evidence="1" id="KW-0732">Signal</keyword>
<gene>
    <name evidence="4" type="primary">LOC107028150</name>
</gene>
<organism evidence="3 4">
    <name type="scientific">Solanum pennellii</name>
    <name type="common">Tomato</name>
    <name type="synonym">Lycopersicon pennellii</name>
    <dbReference type="NCBI Taxonomy" id="28526"/>
    <lineage>
        <taxon>Eukaryota</taxon>
        <taxon>Viridiplantae</taxon>
        <taxon>Streptophyta</taxon>
        <taxon>Embryophyta</taxon>
        <taxon>Tracheophyta</taxon>
        <taxon>Spermatophyta</taxon>
        <taxon>Magnoliopsida</taxon>
        <taxon>eudicotyledons</taxon>
        <taxon>Gunneridae</taxon>
        <taxon>Pentapetalae</taxon>
        <taxon>asterids</taxon>
        <taxon>lamiids</taxon>
        <taxon>Solanales</taxon>
        <taxon>Solanaceae</taxon>
        <taxon>Solanoideae</taxon>
        <taxon>Solaneae</taxon>
        <taxon>Solanum</taxon>
        <taxon>Solanum subgen. Lycopersicon</taxon>
    </lineage>
</organism>
<evidence type="ECO:0000313" key="3">
    <source>
        <dbReference type="Proteomes" id="UP000694930"/>
    </source>
</evidence>